<dbReference type="EC" id="5.1.3.14" evidence="3"/>
<evidence type="ECO:0000313" key="3">
    <source>
        <dbReference type="EMBL" id="CAA9259765.1"/>
    </source>
</evidence>
<dbReference type="GO" id="GO:0008761">
    <property type="term" value="F:UDP-N-acetylglucosamine 2-epimerase activity"/>
    <property type="evidence" value="ECO:0007669"/>
    <property type="project" value="UniProtKB-EC"/>
</dbReference>
<dbReference type="PANTHER" id="PTHR43174">
    <property type="entry name" value="UDP-N-ACETYLGLUCOSAMINE 2-EPIMERASE"/>
    <property type="match status" value="1"/>
</dbReference>
<proteinExistence type="inferred from homology"/>
<reference evidence="3" key="1">
    <citation type="submission" date="2020-02" db="EMBL/GenBank/DDBJ databases">
        <authorList>
            <person name="Meier V. D."/>
        </authorList>
    </citation>
    <scope>NUCLEOTIDE SEQUENCE</scope>
    <source>
        <strain evidence="3">AVDCRST_MAG20</strain>
    </source>
</reference>
<name>A0A6J4ISP1_9ACTN</name>
<dbReference type="EMBL" id="CADCSY010000125">
    <property type="protein sequence ID" value="CAA9259765.1"/>
    <property type="molecule type" value="Genomic_DNA"/>
</dbReference>
<accession>A0A6J4ISP1</accession>
<dbReference type="PANTHER" id="PTHR43174:SF3">
    <property type="entry name" value="UDP-N-ACETYLGLUCOSAMINE 2-EPIMERASE"/>
    <property type="match status" value="1"/>
</dbReference>
<keyword evidence="1 3" id="KW-0413">Isomerase</keyword>
<evidence type="ECO:0000256" key="1">
    <source>
        <dbReference type="RuleBase" id="RU003513"/>
    </source>
</evidence>
<comment type="similarity">
    <text evidence="1">Belongs to the UDP-N-acetylglucosamine 2-epimerase family.</text>
</comment>
<feature type="domain" description="UDP-N-acetylglucosamine 2-epimerase" evidence="2">
    <location>
        <begin position="26"/>
        <end position="326"/>
    </location>
</feature>
<sequence>MEPRLHVFLGTKAQYIKTAPLLRLLADRDVDHRLIDSGQHARLATSLRSELGIREPDHVLGGAGDVDSVPQALRWSAALGARLASRSWLRREVFGGAGGICVVHGDTPSTLLSTLMARRAGLRVAHLEAGLRSHSLLHPFPEEAIRLLVMRWSDLLFAPSAAAVANLSAMGVSGRVVEVGGNTSVEAVAAASATAEVPAGPVVASMHRVENLYSPRVVGDFVELLLRLVRTQPVRLVVHGPTREVLGRRGALGRLAEAGVEIRGLAPHGEFISWLRSAPLVITDGGSIQEECALLGVPTLVWRTRSERPDGIGANVVVARGDPAVIESFLADPGAHRRAVAELTNRPSERILDVLLEELADPPAEVEAAPRRLTERMRLRAGGR</sequence>
<dbReference type="InterPro" id="IPR029767">
    <property type="entry name" value="WecB-like"/>
</dbReference>
<organism evidence="3">
    <name type="scientific">uncultured Acidimicrobiales bacterium</name>
    <dbReference type="NCBI Taxonomy" id="310071"/>
    <lineage>
        <taxon>Bacteria</taxon>
        <taxon>Bacillati</taxon>
        <taxon>Actinomycetota</taxon>
        <taxon>Acidimicrobiia</taxon>
        <taxon>Acidimicrobiales</taxon>
        <taxon>environmental samples</taxon>
    </lineage>
</organism>
<dbReference type="AlphaFoldDB" id="A0A6J4ISP1"/>
<dbReference type="Pfam" id="PF02350">
    <property type="entry name" value="Epimerase_2"/>
    <property type="match status" value="1"/>
</dbReference>
<evidence type="ECO:0000259" key="2">
    <source>
        <dbReference type="Pfam" id="PF02350"/>
    </source>
</evidence>
<dbReference type="Gene3D" id="3.40.50.2000">
    <property type="entry name" value="Glycogen Phosphorylase B"/>
    <property type="match status" value="2"/>
</dbReference>
<dbReference type="InterPro" id="IPR003331">
    <property type="entry name" value="UDP_GlcNAc_Epimerase_2_dom"/>
</dbReference>
<protein>
    <submittedName>
        <fullName evidence="3">UDP-N-acetylglucosamine 2-epimerase</fullName>
        <ecNumber evidence="3">5.1.3.14</ecNumber>
    </submittedName>
</protein>
<gene>
    <name evidence="3" type="ORF">AVDCRST_MAG20-2641</name>
</gene>
<dbReference type="SUPFAM" id="SSF53756">
    <property type="entry name" value="UDP-Glycosyltransferase/glycogen phosphorylase"/>
    <property type="match status" value="1"/>
</dbReference>